<comment type="caution">
    <text evidence="1">The sequence shown here is derived from an EMBL/GenBank/DDBJ whole genome shotgun (WGS) entry which is preliminary data.</text>
</comment>
<name>A0A0F9ND42_9ZZZZ</name>
<evidence type="ECO:0000313" key="1">
    <source>
        <dbReference type="EMBL" id="KKN17390.1"/>
    </source>
</evidence>
<dbReference type="InterPro" id="IPR016155">
    <property type="entry name" value="Mopterin_synth/thiamin_S_b"/>
</dbReference>
<protein>
    <recommendedName>
        <fullName evidence="2">MoaD/ThiS family protein</fullName>
    </recommendedName>
</protein>
<dbReference type="NCBIfam" id="TIGR01687">
    <property type="entry name" value="moaD_arch"/>
    <property type="match status" value="1"/>
</dbReference>
<evidence type="ECO:0008006" key="2">
    <source>
        <dbReference type="Google" id="ProtNLM"/>
    </source>
</evidence>
<dbReference type="EMBL" id="LAZR01003525">
    <property type="protein sequence ID" value="KKN17390.1"/>
    <property type="molecule type" value="Genomic_DNA"/>
</dbReference>
<dbReference type="InterPro" id="IPR003749">
    <property type="entry name" value="ThiS/MoaD-like"/>
</dbReference>
<dbReference type="Pfam" id="PF02597">
    <property type="entry name" value="ThiS"/>
    <property type="match status" value="1"/>
</dbReference>
<dbReference type="Gene3D" id="3.10.20.30">
    <property type="match status" value="1"/>
</dbReference>
<organism evidence="1">
    <name type="scientific">marine sediment metagenome</name>
    <dbReference type="NCBI Taxonomy" id="412755"/>
    <lineage>
        <taxon>unclassified sequences</taxon>
        <taxon>metagenomes</taxon>
        <taxon>ecological metagenomes</taxon>
    </lineage>
</organism>
<proteinExistence type="predicted"/>
<dbReference type="SUPFAM" id="SSF54285">
    <property type="entry name" value="MoaD/ThiS"/>
    <property type="match status" value="1"/>
</dbReference>
<dbReference type="InterPro" id="IPR010038">
    <property type="entry name" value="MoaD_arc-typ"/>
</dbReference>
<accession>A0A0F9ND42</accession>
<dbReference type="AlphaFoldDB" id="A0A0F9ND42"/>
<gene>
    <name evidence="1" type="ORF">LCGC14_0966320</name>
</gene>
<dbReference type="InterPro" id="IPR012675">
    <property type="entry name" value="Beta-grasp_dom_sf"/>
</dbReference>
<reference evidence="1" key="1">
    <citation type="journal article" date="2015" name="Nature">
        <title>Complex archaea that bridge the gap between prokaryotes and eukaryotes.</title>
        <authorList>
            <person name="Spang A."/>
            <person name="Saw J.H."/>
            <person name="Jorgensen S.L."/>
            <person name="Zaremba-Niedzwiedzka K."/>
            <person name="Martijn J."/>
            <person name="Lind A.E."/>
            <person name="van Eijk R."/>
            <person name="Schleper C."/>
            <person name="Guy L."/>
            <person name="Ettema T.J."/>
        </authorList>
    </citation>
    <scope>NUCLEOTIDE SEQUENCE</scope>
</reference>
<sequence>MIINILYFAELKEITNKESEKLELVSREMKELIDLIIKKYPSLQDLIWDQKTQKLRNTISIIINNQSIHTKDPLLKKLNDADTVAFLLPVSGG</sequence>